<evidence type="ECO:0000259" key="2">
    <source>
        <dbReference type="Pfam" id="PF22067"/>
    </source>
</evidence>
<dbReference type="PANTHER" id="PTHR16029">
    <property type="entry name" value="CENTROSOMAL PROTEIN OF 192 KDA"/>
    <property type="match status" value="1"/>
</dbReference>
<proteinExistence type="predicted"/>
<evidence type="ECO:0000259" key="1">
    <source>
        <dbReference type="Pfam" id="PF22064"/>
    </source>
</evidence>
<evidence type="ECO:0000313" key="4">
    <source>
        <dbReference type="EMBL" id="CAI9536491.1"/>
    </source>
</evidence>
<gene>
    <name evidence="4" type="ORF">SPARVUS_LOCUS1029015</name>
</gene>
<dbReference type="Pfam" id="PF22067">
    <property type="entry name" value="Cep192_D3"/>
    <property type="match status" value="1"/>
</dbReference>
<dbReference type="InterPro" id="IPR054090">
    <property type="entry name" value="Cep192_Spd-2-like_dom"/>
</dbReference>
<dbReference type="Proteomes" id="UP001162483">
    <property type="component" value="Unassembled WGS sequence"/>
</dbReference>
<dbReference type="InterPro" id="IPR008962">
    <property type="entry name" value="PapD-like_sf"/>
</dbReference>
<dbReference type="InterPro" id="IPR039103">
    <property type="entry name" value="Spd-2/CEP192"/>
</dbReference>
<feature type="domain" description="Cep192-like" evidence="2">
    <location>
        <begin position="69"/>
        <end position="164"/>
    </location>
</feature>
<comment type="caution">
    <text evidence="4">The sequence shown here is derived from an EMBL/GenBank/DDBJ whole genome shotgun (WGS) entry which is preliminary data.</text>
</comment>
<dbReference type="Pfam" id="PF22064">
    <property type="entry name" value="Cep192_D2"/>
    <property type="match status" value="1"/>
</dbReference>
<protein>
    <submittedName>
        <fullName evidence="4">Uncharacterized protein</fullName>
    </submittedName>
</protein>
<dbReference type="Pfam" id="PF22073">
    <property type="entry name" value="Cep192_D4"/>
    <property type="match status" value="1"/>
</dbReference>
<feature type="domain" description="Cep192/Spd-2-like" evidence="3">
    <location>
        <begin position="182"/>
        <end position="260"/>
    </location>
</feature>
<accession>A0ABN9AKD2</accession>
<dbReference type="InterPro" id="IPR054086">
    <property type="entry name" value="Cep192-like_D2"/>
</dbReference>
<organism evidence="4 5">
    <name type="scientific">Staurois parvus</name>
    <dbReference type="NCBI Taxonomy" id="386267"/>
    <lineage>
        <taxon>Eukaryota</taxon>
        <taxon>Metazoa</taxon>
        <taxon>Chordata</taxon>
        <taxon>Craniata</taxon>
        <taxon>Vertebrata</taxon>
        <taxon>Euteleostomi</taxon>
        <taxon>Amphibia</taxon>
        <taxon>Batrachia</taxon>
        <taxon>Anura</taxon>
        <taxon>Neobatrachia</taxon>
        <taxon>Ranoidea</taxon>
        <taxon>Ranidae</taxon>
        <taxon>Staurois</taxon>
    </lineage>
</organism>
<dbReference type="PANTHER" id="PTHR16029:SF11">
    <property type="entry name" value="CENTROSOMAL PROTEIN OF 192 KDA"/>
    <property type="match status" value="1"/>
</dbReference>
<name>A0ABN9AKD2_9NEOB</name>
<feature type="domain" description="Cep192-like" evidence="1">
    <location>
        <begin position="1"/>
        <end position="66"/>
    </location>
</feature>
<evidence type="ECO:0000259" key="3">
    <source>
        <dbReference type="Pfam" id="PF22073"/>
    </source>
</evidence>
<evidence type="ECO:0000313" key="5">
    <source>
        <dbReference type="Proteomes" id="UP001162483"/>
    </source>
</evidence>
<keyword evidence="5" id="KW-1185">Reference proteome</keyword>
<dbReference type="SUPFAM" id="SSF49354">
    <property type="entry name" value="PapD-like"/>
    <property type="match status" value="1"/>
</dbReference>
<dbReference type="Gene3D" id="2.60.40.10">
    <property type="entry name" value="Immunoglobulins"/>
    <property type="match status" value="1"/>
</dbReference>
<reference evidence="4" key="1">
    <citation type="submission" date="2023-05" db="EMBL/GenBank/DDBJ databases">
        <authorList>
            <person name="Stuckert A."/>
        </authorList>
    </citation>
    <scope>NUCLEOTIDE SEQUENCE</scope>
</reference>
<dbReference type="InterPro" id="IPR013783">
    <property type="entry name" value="Ig-like_fold"/>
</dbReference>
<sequence>MQASYDGQEHECFAVWVVFHAPQTYNSAGSLGPPEEFAARVDIEIDSPGPACMLKSIQLRARVGCARIHAPKDLQTVRLTCVYGSSAKQLLPLKNAGNIAAHLKIMCSNEDGFSVDPEDLFLAPGEEQIVAIKYFPRNSNTKQSILKIMVQPAGPQYEVMLVGDIEPSGNTNSSAISYSDVPSILSNKQFIAWGGVGVGRAVQQKLILRNMSAAAGQQLRLIIRGQDQDCFQLQSKFGSEERLTSNRELTLRPKEDSAVHF</sequence>
<dbReference type="InterPro" id="IPR054089">
    <property type="entry name" value="Cep192-like_D3"/>
</dbReference>
<dbReference type="EMBL" id="CATNWA010000318">
    <property type="protein sequence ID" value="CAI9536491.1"/>
    <property type="molecule type" value="Genomic_DNA"/>
</dbReference>